<evidence type="ECO:0000313" key="2">
    <source>
        <dbReference type="EMBL" id="GAF06445.1"/>
    </source>
</evidence>
<protein>
    <submittedName>
        <fullName evidence="2">Uncharacterized protein</fullName>
    </submittedName>
</protein>
<gene>
    <name evidence="2" type="ORF">JCM16418_400</name>
</gene>
<dbReference type="Proteomes" id="UP000019364">
    <property type="component" value="Unassembled WGS sequence"/>
</dbReference>
<comment type="caution">
    <text evidence="2">The sequence shown here is derived from an EMBL/GenBank/DDBJ whole genome shotgun (WGS) entry which is preliminary data.</text>
</comment>
<keyword evidence="1" id="KW-0472">Membrane</keyword>
<name>W7Y6D1_9BACL</name>
<proteinExistence type="predicted"/>
<reference evidence="2 3" key="1">
    <citation type="journal article" date="2014" name="Genome Announc.">
        <title>Draft Genome Sequence of Paenibacillus pini JCM 16418T, Isolated from the Rhizosphere of Pine Tree.</title>
        <authorList>
            <person name="Yuki M."/>
            <person name="Oshima K."/>
            <person name="Suda W."/>
            <person name="Oshida Y."/>
            <person name="Kitamura K."/>
            <person name="Iida Y."/>
            <person name="Hattori M."/>
            <person name="Ohkuma M."/>
        </authorList>
    </citation>
    <scope>NUCLEOTIDE SEQUENCE [LARGE SCALE GENOMIC DNA]</scope>
    <source>
        <strain evidence="2 3">JCM 16418</strain>
    </source>
</reference>
<sequence>MQFGKDIGFALGILGGTTLGSGISFLMSLEPSMLMLVVGAGGLIGAAIGVSASIWINSKGAPYTE</sequence>
<feature type="transmembrane region" description="Helical" evidence="1">
    <location>
        <begin position="33"/>
        <end position="56"/>
    </location>
</feature>
<dbReference type="RefSeq" id="WP_036645518.1">
    <property type="nucleotide sequence ID" value="NZ_BAVZ01000001.1"/>
</dbReference>
<keyword evidence="1" id="KW-0812">Transmembrane</keyword>
<evidence type="ECO:0000256" key="1">
    <source>
        <dbReference type="SAM" id="Phobius"/>
    </source>
</evidence>
<feature type="transmembrane region" description="Helical" evidence="1">
    <location>
        <begin position="7"/>
        <end position="27"/>
    </location>
</feature>
<accession>W7Y6D1</accession>
<dbReference type="EMBL" id="BAVZ01000001">
    <property type="protein sequence ID" value="GAF06445.1"/>
    <property type="molecule type" value="Genomic_DNA"/>
</dbReference>
<dbReference type="STRING" id="1236976.JCM16418_400"/>
<evidence type="ECO:0000313" key="3">
    <source>
        <dbReference type="Proteomes" id="UP000019364"/>
    </source>
</evidence>
<dbReference type="AlphaFoldDB" id="W7Y6D1"/>
<organism evidence="2 3">
    <name type="scientific">Paenibacillus pini JCM 16418</name>
    <dbReference type="NCBI Taxonomy" id="1236976"/>
    <lineage>
        <taxon>Bacteria</taxon>
        <taxon>Bacillati</taxon>
        <taxon>Bacillota</taxon>
        <taxon>Bacilli</taxon>
        <taxon>Bacillales</taxon>
        <taxon>Paenibacillaceae</taxon>
        <taxon>Paenibacillus</taxon>
    </lineage>
</organism>
<keyword evidence="3" id="KW-1185">Reference proteome</keyword>
<keyword evidence="1" id="KW-1133">Transmembrane helix</keyword>